<feature type="region of interest" description="Disordered" evidence="1">
    <location>
        <begin position="83"/>
        <end position="116"/>
    </location>
</feature>
<dbReference type="Pfam" id="PF14223">
    <property type="entry name" value="Retrotran_gag_2"/>
    <property type="match status" value="1"/>
</dbReference>
<dbReference type="PaxDb" id="67767-A0A0J7K4M3"/>
<evidence type="ECO:0000256" key="1">
    <source>
        <dbReference type="SAM" id="MobiDB-lite"/>
    </source>
</evidence>
<dbReference type="AlphaFoldDB" id="A0A0J7K4M3"/>
<dbReference type="OrthoDB" id="2783063at2759"/>
<evidence type="ECO:0000313" key="3">
    <source>
        <dbReference type="Proteomes" id="UP000036403"/>
    </source>
</evidence>
<gene>
    <name evidence="2" type="ORF">RF55_16305</name>
</gene>
<dbReference type="Proteomes" id="UP000036403">
    <property type="component" value="Unassembled WGS sequence"/>
</dbReference>
<comment type="caution">
    <text evidence="2">The sequence shown here is derived from an EMBL/GenBank/DDBJ whole genome shotgun (WGS) entry which is preliminary data.</text>
</comment>
<keyword evidence="3" id="KW-1185">Reference proteome</keyword>
<reference evidence="2 3" key="1">
    <citation type="submission" date="2015-04" db="EMBL/GenBank/DDBJ databases">
        <title>Lasius niger genome sequencing.</title>
        <authorList>
            <person name="Konorov E.A."/>
            <person name="Nikitin M.A."/>
            <person name="Kirill M.V."/>
            <person name="Chang P."/>
        </authorList>
    </citation>
    <scope>NUCLEOTIDE SEQUENCE [LARGE SCALE GENOMIC DNA]</scope>
    <source>
        <tissue evidence="2">Whole</tissue>
    </source>
</reference>
<name>A0A0J7K4M3_LASNI</name>
<evidence type="ECO:0000313" key="2">
    <source>
        <dbReference type="EMBL" id="KMQ85249.1"/>
    </source>
</evidence>
<proteinExistence type="predicted"/>
<accession>A0A0J7K4M3</accession>
<dbReference type="EMBL" id="LBMM01014275">
    <property type="protein sequence ID" value="KMQ85249.1"/>
    <property type="molecule type" value="Genomic_DNA"/>
</dbReference>
<organism evidence="2 3">
    <name type="scientific">Lasius niger</name>
    <name type="common">Black garden ant</name>
    <dbReference type="NCBI Taxonomy" id="67767"/>
    <lineage>
        <taxon>Eukaryota</taxon>
        <taxon>Metazoa</taxon>
        <taxon>Ecdysozoa</taxon>
        <taxon>Arthropoda</taxon>
        <taxon>Hexapoda</taxon>
        <taxon>Insecta</taxon>
        <taxon>Pterygota</taxon>
        <taxon>Neoptera</taxon>
        <taxon>Endopterygota</taxon>
        <taxon>Hymenoptera</taxon>
        <taxon>Apocrita</taxon>
        <taxon>Aculeata</taxon>
        <taxon>Formicoidea</taxon>
        <taxon>Formicidae</taxon>
        <taxon>Formicinae</taxon>
        <taxon>Lasius</taxon>
        <taxon>Lasius</taxon>
    </lineage>
</organism>
<protein>
    <submittedName>
        <fullName evidence="2">Retrovirus-related pol polyprotein from transposon tnt 1-94</fullName>
    </submittedName>
</protein>
<sequence length="116" mass="13514">MKSGEDMRDHIRNFFDIVDKIQEMELEIIDDLLTILLLYSIPDEYESFRIAVETQEKLPEPEALKIKLLEEYEARKRNTRENVPGAMFVNKNSGKSNHIKKNENPKKECFKGSIAG</sequence>
<feature type="compositionally biased region" description="Basic and acidic residues" evidence="1">
    <location>
        <begin position="100"/>
        <end position="110"/>
    </location>
</feature>